<protein>
    <recommendedName>
        <fullName evidence="3">DUF2726 domain-containing protein</fullName>
    </recommendedName>
</protein>
<accession>A0A2R3ZXN8</accession>
<dbReference type="Gene3D" id="3.40.960.10">
    <property type="entry name" value="VSR Endonuclease"/>
    <property type="match status" value="1"/>
</dbReference>
<dbReference type="Gene3D" id="1.10.10.60">
    <property type="entry name" value="Homeodomain-like"/>
    <property type="match status" value="1"/>
</dbReference>
<reference evidence="1 2" key="1">
    <citation type="submission" date="2018-03" db="EMBL/GenBank/DDBJ databases">
        <title>Isolation,the biological characteristics and genomics of two new strains of lysate Staphylococcus aureus phage.</title>
        <authorList>
            <person name="Jin X."/>
            <person name="Zhang C."/>
            <person name="Wang X."/>
            <person name="Zhong J."/>
        </authorList>
    </citation>
    <scope>NUCLEOTIDE SEQUENCE [LARGE SCALE GENOMIC DNA]</scope>
</reference>
<dbReference type="EMBL" id="MH028956">
    <property type="protein sequence ID" value="AVR55530.1"/>
    <property type="molecule type" value="Genomic_DNA"/>
</dbReference>
<dbReference type="Proteomes" id="UP000244603">
    <property type="component" value="Segment"/>
</dbReference>
<keyword evidence="2" id="KW-1185">Reference proteome</keyword>
<evidence type="ECO:0000313" key="2">
    <source>
        <dbReference type="Proteomes" id="UP000244603"/>
    </source>
</evidence>
<organism evidence="1 2">
    <name type="scientific">Staphylococcus phage phiSA_BS2</name>
    <dbReference type="NCBI Taxonomy" id="2126724"/>
    <lineage>
        <taxon>Viruses</taxon>
        <taxon>Duplodnaviria</taxon>
        <taxon>Heunggongvirae</taxon>
        <taxon>Uroviricota</taxon>
        <taxon>Caudoviricetes</taxon>
        <taxon>Herelleviridae</taxon>
        <taxon>Twortvirinae</taxon>
        <taxon>Baoshanvirus</taxon>
        <taxon>Baoshanvirus BS2</taxon>
    </lineage>
</organism>
<evidence type="ECO:0000313" key="1">
    <source>
        <dbReference type="EMBL" id="AVR55530.1"/>
    </source>
</evidence>
<sequence>MVVFKESVYENKYLRRYVKNIEESKNIGSGSSRKIEWVCPNCKNTKMQAPNKIKTRGFNCNICSKNESYSERLMEELLKLNNENYEKQKRFDGCKNKSYLPFDFAIYNEDGELLYLIEMEGAQHYEDRTNSKWDFESIKRNDNIKREFCKKENINLIEIDSSISDFNFIIKNIKETELNYLFNNIKEKDIDKVKTNILIREYKVDIELIKELHDKGISFLSIEEKTGIKRKKIVSILKKLGVYTAREGSKNNARSVVCVNNKYLFNNMGEAIKYVNIQQVSNITAVCRGRRKSTGKVDGKPAVWMYYDEYLEKYGYEGLSCYIDL</sequence>
<gene>
    <name evidence="1" type="ORF">phiSABS2_86</name>
</gene>
<name>A0A2R3ZXN8_9CAUD</name>
<proteinExistence type="predicted"/>
<evidence type="ECO:0008006" key="3">
    <source>
        <dbReference type="Google" id="ProtNLM"/>
    </source>
</evidence>